<dbReference type="GO" id="GO:0005524">
    <property type="term" value="F:ATP binding"/>
    <property type="evidence" value="ECO:0007669"/>
    <property type="project" value="UniProtKB-UniRule"/>
</dbReference>
<comment type="similarity">
    <text evidence="8">Belongs to the TRAFAC class myosin-kinesin ATPase superfamily. Kinesin family. KIN-13 subfamily.</text>
</comment>
<evidence type="ECO:0000256" key="9">
    <source>
        <dbReference type="PROSITE-ProRule" id="PRU00283"/>
    </source>
</evidence>
<organism evidence="11 12">
    <name type="scientific">Vairimorpha ceranae</name>
    <dbReference type="NCBI Taxonomy" id="40302"/>
    <lineage>
        <taxon>Eukaryota</taxon>
        <taxon>Fungi</taxon>
        <taxon>Fungi incertae sedis</taxon>
        <taxon>Microsporidia</taxon>
        <taxon>Nosematidae</taxon>
        <taxon>Vairimorpha</taxon>
    </lineage>
</organism>
<feature type="binding site" evidence="9">
    <location>
        <begin position="154"/>
        <end position="161"/>
    </location>
    <ligand>
        <name>ATP</name>
        <dbReference type="ChEBI" id="CHEBI:30616"/>
    </ligand>
</feature>
<dbReference type="PANTHER" id="PTHR47971:SF8">
    <property type="entry name" value="KINESIN-LIKE PROTEIN"/>
    <property type="match status" value="1"/>
</dbReference>
<comment type="subcellular location">
    <subcellularLocation>
        <location evidence="1">Cytoplasm</location>
        <location evidence="1">Cytoskeleton</location>
    </subcellularLocation>
</comment>
<evidence type="ECO:0000259" key="10">
    <source>
        <dbReference type="PROSITE" id="PS50067"/>
    </source>
</evidence>
<dbReference type="GO" id="GO:0008017">
    <property type="term" value="F:microtubule binding"/>
    <property type="evidence" value="ECO:0007669"/>
    <property type="project" value="InterPro"/>
</dbReference>
<dbReference type="SUPFAM" id="SSF47769">
    <property type="entry name" value="SAM/Pointed domain"/>
    <property type="match status" value="1"/>
</dbReference>
<accession>A0A0F9WCS6</accession>
<evidence type="ECO:0000256" key="3">
    <source>
        <dbReference type="ARBA" id="ARBA00022701"/>
    </source>
</evidence>
<dbReference type="InterPro" id="IPR001752">
    <property type="entry name" value="Kinesin_motor_dom"/>
</dbReference>
<feature type="domain" description="Kinesin motor" evidence="10">
    <location>
        <begin position="70"/>
        <end position="379"/>
    </location>
</feature>
<dbReference type="GO" id="GO:0007018">
    <property type="term" value="P:microtubule-based movement"/>
    <property type="evidence" value="ECO:0007669"/>
    <property type="project" value="InterPro"/>
</dbReference>
<evidence type="ECO:0000256" key="6">
    <source>
        <dbReference type="ARBA" id="ARBA00023175"/>
    </source>
</evidence>
<dbReference type="AlphaFoldDB" id="A0A0F9WCS6"/>
<dbReference type="InterPro" id="IPR013761">
    <property type="entry name" value="SAM/pointed_sf"/>
</dbReference>
<name>A0A0F9WCS6_9MICR</name>
<evidence type="ECO:0000313" key="11">
    <source>
        <dbReference type="EMBL" id="KKO74630.1"/>
    </source>
</evidence>
<evidence type="ECO:0000256" key="8">
    <source>
        <dbReference type="ARBA" id="ARBA00061030"/>
    </source>
</evidence>
<keyword evidence="12" id="KW-1185">Reference proteome</keyword>
<keyword evidence="5 9" id="KW-0067">ATP-binding</keyword>
<dbReference type="Pfam" id="PF00225">
    <property type="entry name" value="Kinesin"/>
    <property type="match status" value="1"/>
</dbReference>
<dbReference type="GO" id="GO:0003777">
    <property type="term" value="F:microtubule motor activity"/>
    <property type="evidence" value="ECO:0007669"/>
    <property type="project" value="InterPro"/>
</dbReference>
<dbReference type="PROSITE" id="PS50067">
    <property type="entry name" value="KINESIN_MOTOR_2"/>
    <property type="match status" value="1"/>
</dbReference>
<dbReference type="GeneID" id="36320913"/>
<dbReference type="SUPFAM" id="SSF52540">
    <property type="entry name" value="P-loop containing nucleoside triphosphate hydrolases"/>
    <property type="match status" value="1"/>
</dbReference>
<dbReference type="OrthoDB" id="3176171at2759"/>
<keyword evidence="6 9" id="KW-0505">Motor protein</keyword>
<dbReference type="InterPro" id="IPR027417">
    <property type="entry name" value="P-loop_NTPase"/>
</dbReference>
<dbReference type="Pfam" id="PF07647">
    <property type="entry name" value="SAM_2"/>
    <property type="match status" value="1"/>
</dbReference>
<protein>
    <submittedName>
        <fullName evidence="11">Kinesin-related protein</fullName>
    </submittedName>
</protein>
<dbReference type="Proteomes" id="UP000034350">
    <property type="component" value="Unassembled WGS sequence"/>
</dbReference>
<evidence type="ECO:0000256" key="1">
    <source>
        <dbReference type="ARBA" id="ARBA00004245"/>
    </source>
</evidence>
<reference evidence="11 12" key="1">
    <citation type="journal article" date="2015" name="Environ. Microbiol.">
        <title>Genome analyses suggest the presence of polyploidy and recent human-driven expansions in eight global populations of the honeybee pathogen Nosema ceranae.</title>
        <authorList>
            <person name="Pelin A."/>
            <person name="Selman M."/>
            <person name="Aris-Brosou S."/>
            <person name="Farinelli L."/>
            <person name="Corradi N."/>
        </authorList>
    </citation>
    <scope>NUCLEOTIDE SEQUENCE [LARGE SCALE GENOMIC DNA]</scope>
    <source>
        <strain evidence="11 12">PA08 1199</strain>
    </source>
</reference>
<keyword evidence="3" id="KW-0493">Microtubule</keyword>
<dbReference type="Gene3D" id="1.10.150.50">
    <property type="entry name" value="Transcription Factor, Ets-1"/>
    <property type="match status" value="1"/>
</dbReference>
<dbReference type="EMBL" id="JPQZ01000054">
    <property type="protein sequence ID" value="KKO74630.1"/>
    <property type="molecule type" value="Genomic_DNA"/>
</dbReference>
<evidence type="ECO:0000256" key="4">
    <source>
        <dbReference type="ARBA" id="ARBA00022741"/>
    </source>
</evidence>
<evidence type="ECO:0000313" key="12">
    <source>
        <dbReference type="Proteomes" id="UP000034350"/>
    </source>
</evidence>
<gene>
    <name evidence="11" type="ORF">AAJ76_540002034</name>
</gene>
<dbReference type="GO" id="GO:0007019">
    <property type="term" value="P:microtubule depolymerization"/>
    <property type="evidence" value="ECO:0007669"/>
    <property type="project" value="TreeGrafter"/>
</dbReference>
<dbReference type="Gene3D" id="3.40.850.10">
    <property type="entry name" value="Kinesin motor domain"/>
    <property type="match status" value="1"/>
</dbReference>
<dbReference type="InterPro" id="IPR036961">
    <property type="entry name" value="Kinesin_motor_dom_sf"/>
</dbReference>
<dbReference type="PANTHER" id="PTHR47971">
    <property type="entry name" value="KINESIN-RELATED PROTEIN 6"/>
    <property type="match status" value="1"/>
</dbReference>
<dbReference type="PRINTS" id="PR00380">
    <property type="entry name" value="KINESINHEAVY"/>
</dbReference>
<dbReference type="VEuPathDB" id="MicrosporidiaDB:AAJ76_540002034"/>
<keyword evidence="7" id="KW-0206">Cytoskeleton</keyword>
<evidence type="ECO:0000256" key="7">
    <source>
        <dbReference type="ARBA" id="ARBA00023212"/>
    </source>
</evidence>
<keyword evidence="2" id="KW-0963">Cytoplasm</keyword>
<dbReference type="FunFam" id="3.40.850.10:FF:000012">
    <property type="entry name" value="Kinesin-like protein"/>
    <property type="match status" value="1"/>
</dbReference>
<dbReference type="InterPro" id="IPR027640">
    <property type="entry name" value="Kinesin-like_fam"/>
</dbReference>
<evidence type="ECO:0000256" key="2">
    <source>
        <dbReference type="ARBA" id="ARBA00022490"/>
    </source>
</evidence>
<comment type="caution">
    <text evidence="11">The sequence shown here is derived from an EMBL/GenBank/DDBJ whole genome shotgun (WGS) entry which is preliminary data.</text>
</comment>
<dbReference type="VEuPathDB" id="MicrosporidiaDB:G9O61_00g005060"/>
<dbReference type="VEuPathDB" id="MicrosporidiaDB:NCER_101015"/>
<proteinExistence type="inferred from homology"/>
<evidence type="ECO:0000256" key="5">
    <source>
        <dbReference type="ARBA" id="ARBA00022840"/>
    </source>
</evidence>
<keyword evidence="4 9" id="KW-0547">Nucleotide-binding</keyword>
<dbReference type="SMART" id="SM00129">
    <property type="entry name" value="KISc"/>
    <property type="match status" value="1"/>
</dbReference>
<dbReference type="GO" id="GO:0005874">
    <property type="term" value="C:microtubule"/>
    <property type="evidence" value="ECO:0007669"/>
    <property type="project" value="UniProtKB-KW"/>
</dbReference>
<dbReference type="RefSeq" id="XP_024330372.1">
    <property type="nucleotide sequence ID" value="XM_024475965.1"/>
</dbReference>
<dbReference type="InterPro" id="IPR001660">
    <property type="entry name" value="SAM"/>
</dbReference>
<sequence length="439" mass="49609">MSQFEQILENNNLHHILPTLNKLGIHSFVSLINYTSSDLKDLGVDDLADRIKLLKLIKENNITNIFSDDKIIVCVRKRPIDDEEDDAVDVDDNNIIVNEPKLKVDLQSYTEKHFFTFDKVFEKFNTNDQVYARALNPIVKHVIEGGCGSIIAYGQTGTGKTYTMMEEKSGIIYQALSEISHHKPIGVITFCEIYMGNIYDLINKREKIILREVGGTVHLTNSTSLEFKSFDDICKIINRGLNFRRTGITGANSKSSRSHAVLIVTFDRRKSNALNGLNSLIFVDLAGSERGTDRKSSSNETKNEGAEINKSLLALKECIRGIEQDKKHLPFRQSKLTQILKNSFIGESKTCIIATISPTYDNIEHTLNTLRYASRIKDFKNPTPRSIHKEPSNMSIINDFSPSNSDMISSSSLLFSPKFNLSNDTILHEHSFSERKKVN</sequence>